<dbReference type="VEuPathDB" id="VectorBase:LLOJ008108"/>
<evidence type="ECO:0000313" key="10">
    <source>
        <dbReference type="EMBL" id="MBC1178272.1"/>
    </source>
</evidence>
<dbReference type="InterPro" id="IPR050430">
    <property type="entry name" value="Peptidase_S1"/>
</dbReference>
<dbReference type="PRINTS" id="PR00722">
    <property type="entry name" value="CHYMOTRYPSIN"/>
</dbReference>
<protein>
    <submittedName>
        <fullName evidence="10">Putative trypsin-like serine protease</fullName>
    </submittedName>
</protein>
<dbReference type="FunFam" id="2.40.10.10:FF:000068">
    <property type="entry name" value="transmembrane protease serine 2"/>
    <property type="match status" value="1"/>
</dbReference>
<dbReference type="InterPro" id="IPR001314">
    <property type="entry name" value="Peptidase_S1A"/>
</dbReference>
<sequence>MKLFAFLTWVVLVWQANFRPGCEAQSRVMGGIPAQPGEFPHLVVLMSGRNTMICSGSIISENWVLTAAHCLALNIPTTTYILAGTTSYREGQKYQVQKRIIHEKYNPRLLTSDIALIRVAKPFQFSRLINKISVNPREFSSGEIAEIVGFGINDSGYSGVLYKVDVKVSHCLEQRPAYICTFSVDGGSCNGDSGGPLQHNNSIIGITSHGIDPCANGVTPDVFTRVSRYFQWIEQNTKY</sequence>
<dbReference type="InterPro" id="IPR001254">
    <property type="entry name" value="Trypsin_dom"/>
</dbReference>
<dbReference type="InterPro" id="IPR033116">
    <property type="entry name" value="TRYPSIN_SER"/>
</dbReference>
<dbReference type="EMBL" id="AJWK01027361">
    <property type="status" value="NOT_ANNOTATED_CDS"/>
    <property type="molecule type" value="Genomic_DNA"/>
</dbReference>
<accession>A0A1B0CTA9</accession>
<comment type="similarity">
    <text evidence="6">Belongs to the peptidase S1 family. CLIP subfamily.</text>
</comment>
<dbReference type="PROSITE" id="PS50240">
    <property type="entry name" value="TRYPSIN_DOM"/>
    <property type="match status" value="1"/>
</dbReference>
<organism evidence="11 12">
    <name type="scientific">Lutzomyia longipalpis</name>
    <name type="common">Sand fly</name>
    <dbReference type="NCBI Taxonomy" id="7200"/>
    <lineage>
        <taxon>Eukaryota</taxon>
        <taxon>Metazoa</taxon>
        <taxon>Ecdysozoa</taxon>
        <taxon>Arthropoda</taxon>
        <taxon>Hexapoda</taxon>
        <taxon>Insecta</taxon>
        <taxon>Pterygota</taxon>
        <taxon>Neoptera</taxon>
        <taxon>Endopterygota</taxon>
        <taxon>Diptera</taxon>
        <taxon>Nematocera</taxon>
        <taxon>Psychodoidea</taxon>
        <taxon>Psychodidae</taxon>
        <taxon>Lutzomyia</taxon>
        <taxon>Lutzomyia</taxon>
    </lineage>
</organism>
<evidence type="ECO:0000313" key="11">
    <source>
        <dbReference type="EnsemblMetazoa" id="LLOJ008108-PA"/>
    </source>
</evidence>
<reference evidence="12" key="1">
    <citation type="submission" date="2012-05" db="EMBL/GenBank/DDBJ databases">
        <title>Whole Genome Assembly of Lutzomyia longipalpis.</title>
        <authorList>
            <person name="Richards S."/>
            <person name="Qu C."/>
            <person name="Dillon R."/>
            <person name="Worley K."/>
            <person name="Scherer S."/>
            <person name="Batterton M."/>
            <person name="Taylor A."/>
            <person name="Hawes A."/>
            <person name="Hernandez B."/>
            <person name="Kovar C."/>
            <person name="Mandapat C."/>
            <person name="Pham C."/>
            <person name="Qu C."/>
            <person name="Jing C."/>
            <person name="Bess C."/>
            <person name="Bandaranaike D."/>
            <person name="Ngo D."/>
            <person name="Ongeri F."/>
            <person name="Arias F."/>
            <person name="Lara F."/>
            <person name="Weissenberger G."/>
            <person name="Kamau G."/>
            <person name="Han H."/>
            <person name="Shen H."/>
            <person name="Dinh H."/>
            <person name="Khalil I."/>
            <person name="Jones J."/>
            <person name="Shafer J."/>
            <person name="Jayaseelan J."/>
            <person name="Quiroz J."/>
            <person name="Blankenburg K."/>
            <person name="Nguyen L."/>
            <person name="Jackson L."/>
            <person name="Francisco L."/>
            <person name="Tang L.-Y."/>
            <person name="Pu L.-L."/>
            <person name="Perales L."/>
            <person name="Lorensuhewa L."/>
            <person name="Munidasa M."/>
            <person name="Coyle M."/>
            <person name="Taylor M."/>
            <person name="Puazo M."/>
            <person name="Firestine M."/>
            <person name="Scheel M."/>
            <person name="Javaid M."/>
            <person name="Wang M."/>
            <person name="Li M."/>
            <person name="Tabassum N."/>
            <person name="Saada N."/>
            <person name="Osuji N."/>
            <person name="Aqrawi P."/>
            <person name="Fu Q."/>
            <person name="Thornton R."/>
            <person name="Raj R."/>
            <person name="Goodspeed R."/>
            <person name="Mata R."/>
            <person name="Najjar R."/>
            <person name="Gubbala S."/>
            <person name="Lee S."/>
            <person name="Denson S."/>
            <person name="Patil S."/>
            <person name="Macmil S."/>
            <person name="Qi S."/>
            <person name="Matskevitch T."/>
            <person name="Palculict T."/>
            <person name="Mathew T."/>
            <person name="Vee V."/>
            <person name="Velamala V."/>
            <person name="Korchina V."/>
            <person name="Cai W."/>
            <person name="Liu W."/>
            <person name="Dai W."/>
            <person name="Zou X."/>
            <person name="Zhu Y."/>
            <person name="Zhang Y."/>
            <person name="Wu Y.-Q."/>
            <person name="Xin Y."/>
            <person name="Nazarath L."/>
            <person name="Kovar C."/>
            <person name="Han Y."/>
            <person name="Muzny D."/>
            <person name="Gibbs R."/>
        </authorList>
    </citation>
    <scope>NUCLEOTIDE SEQUENCE [LARGE SCALE GENOMIC DNA]</scope>
    <source>
        <strain evidence="12">Jacobina</strain>
    </source>
</reference>
<evidence type="ECO:0000256" key="6">
    <source>
        <dbReference type="ARBA" id="ARBA00024195"/>
    </source>
</evidence>
<dbReference type="VEuPathDB" id="VectorBase:LLONM1_009114"/>
<evidence type="ECO:0000313" key="12">
    <source>
        <dbReference type="Proteomes" id="UP000092461"/>
    </source>
</evidence>
<dbReference type="PANTHER" id="PTHR24276">
    <property type="entry name" value="POLYSERASE-RELATED"/>
    <property type="match status" value="1"/>
</dbReference>
<evidence type="ECO:0000256" key="3">
    <source>
        <dbReference type="ARBA" id="ARBA00022801"/>
    </source>
</evidence>
<keyword evidence="2" id="KW-0222">Digestion</keyword>
<dbReference type="AlphaFoldDB" id="A0A1B0CTA9"/>
<reference evidence="10" key="2">
    <citation type="journal article" date="2020" name="BMC">
        <title>Leishmania infection induces a limited differential gene expression in the sand fly midgut.</title>
        <authorList>
            <person name="Coutinho-Abreu I.V."/>
            <person name="Serafim T.D."/>
            <person name="Meneses C."/>
            <person name="Kamhawi S."/>
            <person name="Oliveira F."/>
            <person name="Valenzuela J.G."/>
        </authorList>
    </citation>
    <scope>NUCLEOTIDE SEQUENCE</scope>
    <source>
        <strain evidence="10">Jacobina</strain>
        <tissue evidence="10">Midgut</tissue>
    </source>
</reference>
<keyword evidence="3 7" id="KW-0378">Hydrolase</keyword>
<keyword evidence="12" id="KW-1185">Reference proteome</keyword>
<dbReference type="GO" id="GO:0006508">
    <property type="term" value="P:proteolysis"/>
    <property type="evidence" value="ECO:0007669"/>
    <property type="project" value="UniProtKB-KW"/>
</dbReference>
<dbReference type="GO" id="GO:0007586">
    <property type="term" value="P:digestion"/>
    <property type="evidence" value="ECO:0007669"/>
    <property type="project" value="UniProtKB-KW"/>
</dbReference>
<dbReference type="Gene3D" id="2.40.10.10">
    <property type="entry name" value="Trypsin-like serine proteases"/>
    <property type="match status" value="1"/>
</dbReference>
<dbReference type="Proteomes" id="UP000092461">
    <property type="component" value="Unassembled WGS sequence"/>
</dbReference>
<evidence type="ECO:0000256" key="8">
    <source>
        <dbReference type="SAM" id="SignalP"/>
    </source>
</evidence>
<dbReference type="SMART" id="SM00020">
    <property type="entry name" value="Tryp_SPc"/>
    <property type="match status" value="1"/>
</dbReference>
<keyword evidence="5" id="KW-1015">Disulfide bond</keyword>
<evidence type="ECO:0000256" key="5">
    <source>
        <dbReference type="ARBA" id="ARBA00023157"/>
    </source>
</evidence>
<dbReference type="EnsemblMetazoa" id="LLOJ008108-RA">
    <property type="protein sequence ID" value="LLOJ008108-PA"/>
    <property type="gene ID" value="LLOJ008108"/>
</dbReference>
<dbReference type="InterPro" id="IPR043504">
    <property type="entry name" value="Peptidase_S1_PA_chymotrypsin"/>
</dbReference>
<reference evidence="11" key="3">
    <citation type="submission" date="2020-05" db="UniProtKB">
        <authorList>
            <consortium name="EnsemblMetazoa"/>
        </authorList>
    </citation>
    <scope>IDENTIFICATION</scope>
    <source>
        <strain evidence="11">Jacobina</strain>
    </source>
</reference>
<name>A0A1B0CTA9_LUTLO</name>
<evidence type="ECO:0000256" key="2">
    <source>
        <dbReference type="ARBA" id="ARBA00022757"/>
    </source>
</evidence>
<evidence type="ECO:0000256" key="4">
    <source>
        <dbReference type="ARBA" id="ARBA00022825"/>
    </source>
</evidence>
<dbReference type="SUPFAM" id="SSF50494">
    <property type="entry name" value="Trypsin-like serine proteases"/>
    <property type="match status" value="1"/>
</dbReference>
<dbReference type="InterPro" id="IPR009003">
    <property type="entry name" value="Peptidase_S1_PA"/>
</dbReference>
<proteinExistence type="inferred from homology"/>
<dbReference type="CDD" id="cd00190">
    <property type="entry name" value="Tryp_SPc"/>
    <property type="match status" value="1"/>
</dbReference>
<dbReference type="PROSITE" id="PS00134">
    <property type="entry name" value="TRYPSIN_HIS"/>
    <property type="match status" value="1"/>
</dbReference>
<feature type="chain" id="PRO_5044555508" evidence="8">
    <location>
        <begin position="25"/>
        <end position="239"/>
    </location>
</feature>
<dbReference type="GO" id="GO:0004252">
    <property type="term" value="F:serine-type endopeptidase activity"/>
    <property type="evidence" value="ECO:0007669"/>
    <property type="project" value="InterPro"/>
</dbReference>
<evidence type="ECO:0000256" key="7">
    <source>
        <dbReference type="RuleBase" id="RU363034"/>
    </source>
</evidence>
<keyword evidence="4 7" id="KW-0720">Serine protease</keyword>
<evidence type="ECO:0000259" key="9">
    <source>
        <dbReference type="PROSITE" id="PS50240"/>
    </source>
</evidence>
<dbReference type="InterPro" id="IPR018114">
    <property type="entry name" value="TRYPSIN_HIS"/>
</dbReference>
<feature type="signal peptide" evidence="8">
    <location>
        <begin position="1"/>
        <end position="24"/>
    </location>
</feature>
<dbReference type="PROSITE" id="PS00135">
    <property type="entry name" value="TRYPSIN_SER"/>
    <property type="match status" value="1"/>
</dbReference>
<keyword evidence="1 7" id="KW-0645">Protease</keyword>
<keyword evidence="8" id="KW-0732">Signal</keyword>
<dbReference type="EMBL" id="GITU01009569">
    <property type="protein sequence ID" value="MBC1178272.1"/>
    <property type="molecule type" value="Transcribed_RNA"/>
</dbReference>
<dbReference type="Pfam" id="PF00089">
    <property type="entry name" value="Trypsin"/>
    <property type="match status" value="1"/>
</dbReference>
<feature type="domain" description="Peptidase S1" evidence="9">
    <location>
        <begin position="28"/>
        <end position="238"/>
    </location>
</feature>
<evidence type="ECO:0000256" key="1">
    <source>
        <dbReference type="ARBA" id="ARBA00022670"/>
    </source>
</evidence>
<dbReference type="PANTHER" id="PTHR24276:SF96">
    <property type="entry name" value="PEPTIDASE S1 DOMAIN-CONTAINING PROTEIN"/>
    <property type="match status" value="1"/>
</dbReference>